<feature type="chain" id="PRO_5005187474" evidence="3">
    <location>
        <begin position="19"/>
        <end position="218"/>
    </location>
</feature>
<proteinExistence type="predicted"/>
<evidence type="ECO:0000313" key="5">
    <source>
        <dbReference type="Proteomes" id="UP000041254"/>
    </source>
</evidence>
<accession>A0A0G4EQJ5</accession>
<dbReference type="InParanoid" id="A0A0G4EQJ5"/>
<evidence type="ECO:0000313" key="4">
    <source>
        <dbReference type="EMBL" id="CEL99503.1"/>
    </source>
</evidence>
<keyword evidence="2" id="KW-0472">Membrane</keyword>
<feature type="compositionally biased region" description="Low complexity" evidence="1">
    <location>
        <begin position="121"/>
        <end position="131"/>
    </location>
</feature>
<dbReference type="Proteomes" id="UP000041254">
    <property type="component" value="Unassembled WGS sequence"/>
</dbReference>
<reference evidence="4 5" key="1">
    <citation type="submission" date="2014-11" db="EMBL/GenBank/DDBJ databases">
        <authorList>
            <person name="Zhu J."/>
            <person name="Qi W."/>
            <person name="Song R."/>
        </authorList>
    </citation>
    <scope>NUCLEOTIDE SEQUENCE [LARGE SCALE GENOMIC DNA]</scope>
</reference>
<dbReference type="AlphaFoldDB" id="A0A0G4EQJ5"/>
<keyword evidence="5" id="KW-1185">Reference proteome</keyword>
<evidence type="ECO:0000256" key="2">
    <source>
        <dbReference type="SAM" id="Phobius"/>
    </source>
</evidence>
<feature type="signal peptide" evidence="3">
    <location>
        <begin position="1"/>
        <end position="18"/>
    </location>
</feature>
<feature type="compositionally biased region" description="Basic and acidic residues" evidence="1">
    <location>
        <begin position="83"/>
        <end position="92"/>
    </location>
</feature>
<protein>
    <submittedName>
        <fullName evidence="4">Uncharacterized protein</fullName>
    </submittedName>
</protein>
<feature type="transmembrane region" description="Helical" evidence="2">
    <location>
        <begin position="174"/>
        <end position="198"/>
    </location>
</feature>
<keyword evidence="3" id="KW-0732">Signal</keyword>
<keyword evidence="2" id="KW-1133">Transmembrane helix</keyword>
<gene>
    <name evidence="4" type="ORF">Vbra_20643</name>
</gene>
<evidence type="ECO:0000256" key="1">
    <source>
        <dbReference type="SAM" id="MobiDB-lite"/>
    </source>
</evidence>
<feature type="compositionally biased region" description="Polar residues" evidence="1">
    <location>
        <begin position="25"/>
        <end position="34"/>
    </location>
</feature>
<name>A0A0G4EQJ5_VITBC</name>
<sequence length="218" mass="23048">MALPVLLLAVAAAIEAHAVRTTANNEPLLPTSQPLGPDQEGIRQPGSQKGDDDAVVGQPIAVHRRNSTTKAQGEGLAPPSEGHATRSREKASLRSSDASRLIADSDTGHPHSRRREGASDGGSDLDGALEGHTGRRQSSLSSIIDETVAGVPKIPGVFDALWHGHTLTAKQRRIVFLVLLDLIAMGLFLAFVPCVLAMSKRRPPTPRAAIHSLTPVDE</sequence>
<evidence type="ECO:0000256" key="3">
    <source>
        <dbReference type="SAM" id="SignalP"/>
    </source>
</evidence>
<dbReference type="EMBL" id="CDMY01000282">
    <property type="protein sequence ID" value="CEL99503.1"/>
    <property type="molecule type" value="Genomic_DNA"/>
</dbReference>
<feature type="region of interest" description="Disordered" evidence="1">
    <location>
        <begin position="25"/>
        <end position="140"/>
    </location>
</feature>
<keyword evidence="2" id="KW-0812">Transmembrane</keyword>
<dbReference type="VEuPathDB" id="CryptoDB:Vbra_20643"/>
<organism evidence="4 5">
    <name type="scientific">Vitrella brassicaformis (strain CCMP3155)</name>
    <dbReference type="NCBI Taxonomy" id="1169540"/>
    <lineage>
        <taxon>Eukaryota</taxon>
        <taxon>Sar</taxon>
        <taxon>Alveolata</taxon>
        <taxon>Colpodellida</taxon>
        <taxon>Vitrellaceae</taxon>
        <taxon>Vitrella</taxon>
    </lineage>
</organism>